<dbReference type="OrthoDB" id="619536at2759"/>
<dbReference type="EMBL" id="SGJD01004256">
    <property type="protein sequence ID" value="KAB0391763.1"/>
    <property type="molecule type" value="Genomic_DNA"/>
</dbReference>
<organism evidence="1 2">
    <name type="scientific">Balaenoptera physalus</name>
    <name type="common">Fin whale</name>
    <name type="synonym">Balaena physalus</name>
    <dbReference type="NCBI Taxonomy" id="9770"/>
    <lineage>
        <taxon>Eukaryota</taxon>
        <taxon>Metazoa</taxon>
        <taxon>Chordata</taxon>
        <taxon>Craniata</taxon>
        <taxon>Vertebrata</taxon>
        <taxon>Euteleostomi</taxon>
        <taxon>Mammalia</taxon>
        <taxon>Eutheria</taxon>
        <taxon>Laurasiatheria</taxon>
        <taxon>Artiodactyla</taxon>
        <taxon>Whippomorpha</taxon>
        <taxon>Cetacea</taxon>
        <taxon>Mysticeti</taxon>
        <taxon>Balaenopteridae</taxon>
        <taxon>Balaenoptera</taxon>
    </lineage>
</organism>
<keyword evidence="2" id="KW-1185">Reference proteome</keyword>
<dbReference type="Proteomes" id="UP000437017">
    <property type="component" value="Unassembled WGS sequence"/>
</dbReference>
<comment type="caution">
    <text evidence="1">The sequence shown here is derived from an EMBL/GenBank/DDBJ whole genome shotgun (WGS) entry which is preliminary data.</text>
</comment>
<dbReference type="AlphaFoldDB" id="A0A643BUV7"/>
<reference evidence="1 2" key="1">
    <citation type="journal article" date="2019" name="PLoS ONE">
        <title>Genomic analyses reveal an absence of contemporary introgressive admixture between fin whales and blue whales, despite known hybrids.</title>
        <authorList>
            <person name="Westbury M.V."/>
            <person name="Petersen B."/>
            <person name="Lorenzen E.D."/>
        </authorList>
    </citation>
    <scope>NUCLEOTIDE SEQUENCE [LARGE SCALE GENOMIC DNA]</scope>
    <source>
        <strain evidence="1">FinWhale-01</strain>
    </source>
</reference>
<name>A0A643BUV7_BALPH</name>
<sequence length="124" mass="14324">MKLMTLCTIETLRIKGLATLQLYINKLDSQGKYTLCRCLLNTSNDSGYGNRSAAKLREDYGLIKFIEHIMKQKLKTAKKIVKKSRSGEKIPAMTPEIQFKVLYSTLSHLIELKVFWLEQKTRLI</sequence>
<evidence type="ECO:0000313" key="2">
    <source>
        <dbReference type="Proteomes" id="UP000437017"/>
    </source>
</evidence>
<proteinExistence type="predicted"/>
<protein>
    <submittedName>
        <fullName evidence="1">Uncharacterized protein</fullName>
    </submittedName>
</protein>
<accession>A0A643BUV7</accession>
<gene>
    <name evidence="1" type="ORF">E2I00_015160</name>
</gene>
<evidence type="ECO:0000313" key="1">
    <source>
        <dbReference type="EMBL" id="KAB0391763.1"/>
    </source>
</evidence>